<dbReference type="Gene3D" id="1.25.40.20">
    <property type="entry name" value="Ankyrin repeat-containing domain"/>
    <property type="match status" value="3"/>
</dbReference>
<feature type="repeat" description="ANK" evidence="1">
    <location>
        <begin position="163"/>
        <end position="195"/>
    </location>
</feature>
<dbReference type="Pfam" id="PF12796">
    <property type="entry name" value="Ank_2"/>
    <property type="match status" value="2"/>
</dbReference>
<dbReference type="PROSITE" id="PS50088">
    <property type="entry name" value="ANK_REPEAT"/>
    <property type="match status" value="4"/>
</dbReference>
<dbReference type="InterPro" id="IPR002110">
    <property type="entry name" value="Ankyrin_rpt"/>
</dbReference>
<keyword evidence="1" id="KW-0040">ANK repeat</keyword>
<dbReference type="InterPro" id="IPR036770">
    <property type="entry name" value="Ankyrin_rpt-contain_sf"/>
</dbReference>
<dbReference type="AlphaFoldDB" id="A0A0M3KA53"/>
<dbReference type="WBParaSite" id="ASIM_0001784901-mRNA-1">
    <property type="protein sequence ID" value="ASIM_0001784901-mRNA-1"/>
    <property type="gene ID" value="ASIM_0001784901"/>
</dbReference>
<accession>A0A0M3KA53</accession>
<dbReference type="PANTHER" id="PTHR24135:SF28">
    <property type="entry name" value="LD13733P"/>
    <property type="match status" value="1"/>
</dbReference>
<feature type="repeat" description="ANK" evidence="1">
    <location>
        <begin position="62"/>
        <end position="94"/>
    </location>
</feature>
<evidence type="ECO:0000313" key="3">
    <source>
        <dbReference type="Proteomes" id="UP000267096"/>
    </source>
</evidence>
<name>A0A0M3KA53_ANISI</name>
<evidence type="ECO:0000313" key="4">
    <source>
        <dbReference type="WBParaSite" id="ASIM_0001784901-mRNA-1"/>
    </source>
</evidence>
<reference evidence="2 3" key="2">
    <citation type="submission" date="2018-11" db="EMBL/GenBank/DDBJ databases">
        <authorList>
            <consortium name="Pathogen Informatics"/>
        </authorList>
    </citation>
    <scope>NUCLEOTIDE SEQUENCE [LARGE SCALE GENOMIC DNA]</scope>
</reference>
<feature type="repeat" description="ANK" evidence="1">
    <location>
        <begin position="130"/>
        <end position="162"/>
    </location>
</feature>
<protein>
    <submittedName>
        <fullName evidence="4">ANK_REP_REGION domain-containing protein</fullName>
    </submittedName>
</protein>
<organism evidence="4">
    <name type="scientific">Anisakis simplex</name>
    <name type="common">Herring worm</name>
    <dbReference type="NCBI Taxonomy" id="6269"/>
    <lineage>
        <taxon>Eukaryota</taxon>
        <taxon>Metazoa</taxon>
        <taxon>Ecdysozoa</taxon>
        <taxon>Nematoda</taxon>
        <taxon>Chromadorea</taxon>
        <taxon>Rhabditida</taxon>
        <taxon>Spirurina</taxon>
        <taxon>Ascaridomorpha</taxon>
        <taxon>Ascaridoidea</taxon>
        <taxon>Anisakidae</taxon>
        <taxon>Anisakis</taxon>
        <taxon>Anisakis simplex complex</taxon>
    </lineage>
</organism>
<reference evidence="4" key="1">
    <citation type="submission" date="2017-02" db="UniProtKB">
        <authorList>
            <consortium name="WormBaseParasite"/>
        </authorList>
    </citation>
    <scope>IDENTIFICATION</scope>
</reference>
<dbReference type="GO" id="GO:0014069">
    <property type="term" value="C:postsynaptic density"/>
    <property type="evidence" value="ECO:0007669"/>
    <property type="project" value="TreeGrafter"/>
</dbReference>
<dbReference type="GO" id="GO:0045211">
    <property type="term" value="C:postsynaptic membrane"/>
    <property type="evidence" value="ECO:0007669"/>
    <property type="project" value="TreeGrafter"/>
</dbReference>
<dbReference type="InterPro" id="IPR051569">
    <property type="entry name" value="SHANK"/>
</dbReference>
<dbReference type="PROSITE" id="PS50297">
    <property type="entry name" value="ANK_REP_REGION"/>
    <property type="match status" value="3"/>
</dbReference>
<dbReference type="GO" id="GO:0043197">
    <property type="term" value="C:dendritic spine"/>
    <property type="evidence" value="ECO:0007669"/>
    <property type="project" value="TreeGrafter"/>
</dbReference>
<evidence type="ECO:0000256" key="1">
    <source>
        <dbReference type="PROSITE-ProRule" id="PRU00023"/>
    </source>
</evidence>
<sequence>MEYVHGKNADKVEKLCSAGLDPNFHNANGDSPLTYAVDVTDNRAVIVALIGGGAHIDFRNAEGQTAMHKAAFLSSLENVKTLLELGASPNYRDPMKLTPLYYNMLTVDSKPDVTEMLLKDAAEVSVQDMHGNHEIHQACKNGLMHHVEHLLYYGADINAQNVNGNTPLHVCAVNNRPQCARVLLFRGADPGIPNKQGQTALHVAHIVGSVDVAECIRNFNPADAGTEH</sequence>
<dbReference type="GO" id="GO:0035255">
    <property type="term" value="F:ionotropic glutamate receptor binding"/>
    <property type="evidence" value="ECO:0007669"/>
    <property type="project" value="TreeGrafter"/>
</dbReference>
<dbReference type="SMART" id="SM00248">
    <property type="entry name" value="ANK"/>
    <property type="match status" value="6"/>
</dbReference>
<dbReference type="PANTHER" id="PTHR24135">
    <property type="entry name" value="SH3 AND MULTIPLE ANKYRIN REPEAT DOMAINS PROTEIN"/>
    <property type="match status" value="1"/>
</dbReference>
<feature type="repeat" description="ANK" evidence="1">
    <location>
        <begin position="28"/>
        <end position="61"/>
    </location>
</feature>
<dbReference type="Proteomes" id="UP000267096">
    <property type="component" value="Unassembled WGS sequence"/>
</dbReference>
<dbReference type="EMBL" id="UYRR01033908">
    <property type="protein sequence ID" value="VDK59904.1"/>
    <property type="molecule type" value="Genomic_DNA"/>
</dbReference>
<evidence type="ECO:0000313" key="2">
    <source>
        <dbReference type="EMBL" id="VDK59904.1"/>
    </source>
</evidence>
<gene>
    <name evidence="2" type="ORF">ASIM_LOCUS17251</name>
</gene>
<dbReference type="OrthoDB" id="445896at2759"/>
<proteinExistence type="predicted"/>
<dbReference type="GO" id="GO:0030160">
    <property type="term" value="F:synaptic receptor adaptor activity"/>
    <property type="evidence" value="ECO:0007669"/>
    <property type="project" value="TreeGrafter"/>
</dbReference>
<keyword evidence="3" id="KW-1185">Reference proteome</keyword>
<dbReference type="SUPFAM" id="SSF48403">
    <property type="entry name" value="Ankyrin repeat"/>
    <property type="match status" value="1"/>
</dbReference>